<evidence type="ECO:0000313" key="3">
    <source>
        <dbReference type="Proteomes" id="UP000287033"/>
    </source>
</evidence>
<evidence type="ECO:0000313" key="2">
    <source>
        <dbReference type="EMBL" id="GCC40267.1"/>
    </source>
</evidence>
<proteinExistence type="predicted"/>
<dbReference type="EMBL" id="BEZZ01035649">
    <property type="protein sequence ID" value="GCC40267.1"/>
    <property type="molecule type" value="Genomic_DNA"/>
</dbReference>
<feature type="compositionally biased region" description="Polar residues" evidence="1">
    <location>
        <begin position="78"/>
        <end position="87"/>
    </location>
</feature>
<protein>
    <submittedName>
        <fullName evidence="2">Uncharacterized protein</fullName>
    </submittedName>
</protein>
<dbReference type="Proteomes" id="UP000287033">
    <property type="component" value="Unassembled WGS sequence"/>
</dbReference>
<reference evidence="2 3" key="1">
    <citation type="journal article" date="2018" name="Nat. Ecol. Evol.">
        <title>Shark genomes provide insights into elasmobranch evolution and the origin of vertebrates.</title>
        <authorList>
            <person name="Hara Y"/>
            <person name="Yamaguchi K"/>
            <person name="Onimaru K"/>
            <person name="Kadota M"/>
            <person name="Koyanagi M"/>
            <person name="Keeley SD"/>
            <person name="Tatsumi K"/>
            <person name="Tanaka K"/>
            <person name="Motone F"/>
            <person name="Kageyama Y"/>
            <person name="Nozu R"/>
            <person name="Adachi N"/>
            <person name="Nishimura O"/>
            <person name="Nakagawa R"/>
            <person name="Tanegashima C"/>
            <person name="Kiyatake I"/>
            <person name="Matsumoto R"/>
            <person name="Murakumo K"/>
            <person name="Nishida K"/>
            <person name="Terakita A"/>
            <person name="Kuratani S"/>
            <person name="Sato K"/>
            <person name="Hyodo S Kuraku.S."/>
        </authorList>
    </citation>
    <scope>NUCLEOTIDE SEQUENCE [LARGE SCALE GENOMIC DNA]</scope>
</reference>
<feature type="region of interest" description="Disordered" evidence="1">
    <location>
        <begin position="23"/>
        <end position="44"/>
    </location>
</feature>
<name>A0A401TCB7_CHIPU</name>
<comment type="caution">
    <text evidence="2">The sequence shown here is derived from an EMBL/GenBank/DDBJ whole genome shotgun (WGS) entry which is preliminary data.</text>
</comment>
<evidence type="ECO:0000256" key="1">
    <source>
        <dbReference type="SAM" id="MobiDB-lite"/>
    </source>
</evidence>
<organism evidence="2 3">
    <name type="scientific">Chiloscyllium punctatum</name>
    <name type="common">Brownbanded bambooshark</name>
    <name type="synonym">Hemiscyllium punctatum</name>
    <dbReference type="NCBI Taxonomy" id="137246"/>
    <lineage>
        <taxon>Eukaryota</taxon>
        <taxon>Metazoa</taxon>
        <taxon>Chordata</taxon>
        <taxon>Craniata</taxon>
        <taxon>Vertebrata</taxon>
        <taxon>Chondrichthyes</taxon>
        <taxon>Elasmobranchii</taxon>
        <taxon>Galeomorphii</taxon>
        <taxon>Galeoidea</taxon>
        <taxon>Orectolobiformes</taxon>
        <taxon>Hemiscylliidae</taxon>
        <taxon>Chiloscyllium</taxon>
    </lineage>
</organism>
<feature type="region of interest" description="Disordered" evidence="1">
    <location>
        <begin position="64"/>
        <end position="87"/>
    </location>
</feature>
<feature type="compositionally biased region" description="Basic and acidic residues" evidence="1">
    <location>
        <begin position="35"/>
        <end position="44"/>
    </location>
</feature>
<gene>
    <name evidence="2" type="ORF">chiPu_0024247</name>
</gene>
<keyword evidence="3" id="KW-1185">Reference proteome</keyword>
<dbReference type="AlphaFoldDB" id="A0A401TCB7"/>
<accession>A0A401TCB7</accession>
<sequence>MVRGLTIQRLLLTIVRPKRFAQRDTGNEGSITKHYGGEHSPEKPDCTCPSLVYLLVYRPTGRSAKTEQLPCRPVSPASEPSLSPNDV</sequence>